<gene>
    <name evidence="2" type="ORF">Cni_G09777</name>
</gene>
<keyword evidence="3" id="KW-1185">Reference proteome</keyword>
<dbReference type="AlphaFoldDB" id="A0AAQ3Q806"/>
<feature type="compositionally biased region" description="Basic and acidic residues" evidence="1">
    <location>
        <begin position="24"/>
        <end position="51"/>
    </location>
</feature>
<sequence length="151" mass="17317">MPISNSQKVKKSEPASEEGTTSRMEIEFKASEVVEENKEEKEKEKTKKVSSLEELSMKLSNSFSKILENEFAKEDFLEEGLDPELSRNLEGRPIKARKGMCICKNLINIPISYKQLKPKKKRISLDKNKEMEEVDQHKLSMEEGIDRGPGQ</sequence>
<reference evidence="2 3" key="1">
    <citation type="submission" date="2023-10" db="EMBL/GenBank/DDBJ databases">
        <title>Chromosome-scale genome assembly provides insights into flower coloration mechanisms of Canna indica.</title>
        <authorList>
            <person name="Li C."/>
        </authorList>
    </citation>
    <scope>NUCLEOTIDE SEQUENCE [LARGE SCALE GENOMIC DNA]</scope>
    <source>
        <tissue evidence="2">Flower</tissue>
    </source>
</reference>
<protein>
    <submittedName>
        <fullName evidence="2">Uncharacterized protein</fullName>
    </submittedName>
</protein>
<accession>A0AAQ3Q806</accession>
<name>A0AAQ3Q806_9LILI</name>
<feature type="compositionally biased region" description="Basic and acidic residues" evidence="1">
    <location>
        <begin position="123"/>
        <end position="151"/>
    </location>
</feature>
<dbReference type="Proteomes" id="UP001327560">
    <property type="component" value="Chromosome 3"/>
</dbReference>
<dbReference type="EMBL" id="CP136892">
    <property type="protein sequence ID" value="WOL01064.1"/>
    <property type="molecule type" value="Genomic_DNA"/>
</dbReference>
<evidence type="ECO:0000256" key="1">
    <source>
        <dbReference type="SAM" id="MobiDB-lite"/>
    </source>
</evidence>
<proteinExistence type="predicted"/>
<evidence type="ECO:0000313" key="3">
    <source>
        <dbReference type="Proteomes" id="UP001327560"/>
    </source>
</evidence>
<evidence type="ECO:0000313" key="2">
    <source>
        <dbReference type="EMBL" id="WOL01064.1"/>
    </source>
</evidence>
<organism evidence="2 3">
    <name type="scientific">Canna indica</name>
    <name type="common">Indian-shot</name>
    <dbReference type="NCBI Taxonomy" id="4628"/>
    <lineage>
        <taxon>Eukaryota</taxon>
        <taxon>Viridiplantae</taxon>
        <taxon>Streptophyta</taxon>
        <taxon>Embryophyta</taxon>
        <taxon>Tracheophyta</taxon>
        <taxon>Spermatophyta</taxon>
        <taxon>Magnoliopsida</taxon>
        <taxon>Liliopsida</taxon>
        <taxon>Zingiberales</taxon>
        <taxon>Cannaceae</taxon>
        <taxon>Canna</taxon>
    </lineage>
</organism>
<feature type="region of interest" description="Disordered" evidence="1">
    <location>
        <begin position="1"/>
        <end position="51"/>
    </location>
</feature>
<feature type="region of interest" description="Disordered" evidence="1">
    <location>
        <begin position="122"/>
        <end position="151"/>
    </location>
</feature>